<dbReference type="SUPFAM" id="SSF53850">
    <property type="entry name" value="Periplasmic binding protein-like II"/>
    <property type="match status" value="1"/>
</dbReference>
<accession>A0A6I6DC36</accession>
<dbReference type="InterPro" id="IPR000914">
    <property type="entry name" value="SBP_5_dom"/>
</dbReference>
<dbReference type="Gene3D" id="3.40.190.10">
    <property type="entry name" value="Periplasmic binding protein-like II"/>
    <property type="match status" value="1"/>
</dbReference>
<evidence type="ECO:0000313" key="8">
    <source>
        <dbReference type="Proteomes" id="UP000426444"/>
    </source>
</evidence>
<keyword evidence="8" id="KW-1185">Reference proteome</keyword>
<keyword evidence="5" id="KW-1133">Transmembrane helix</keyword>
<dbReference type="Proteomes" id="UP000426444">
    <property type="component" value="Chromosome"/>
</dbReference>
<evidence type="ECO:0000256" key="5">
    <source>
        <dbReference type="SAM" id="Phobius"/>
    </source>
</evidence>
<dbReference type="PANTHER" id="PTHR30290">
    <property type="entry name" value="PERIPLASMIC BINDING COMPONENT OF ABC TRANSPORTER"/>
    <property type="match status" value="1"/>
</dbReference>
<dbReference type="GO" id="GO:0043190">
    <property type="term" value="C:ATP-binding cassette (ABC) transporter complex"/>
    <property type="evidence" value="ECO:0007669"/>
    <property type="project" value="InterPro"/>
</dbReference>
<dbReference type="GO" id="GO:0042597">
    <property type="term" value="C:periplasmic space"/>
    <property type="evidence" value="ECO:0007669"/>
    <property type="project" value="UniProtKB-ARBA"/>
</dbReference>
<dbReference type="Pfam" id="PF00496">
    <property type="entry name" value="SBP_bac_5"/>
    <property type="match status" value="1"/>
</dbReference>
<comment type="subcellular location">
    <subcellularLocation>
        <location evidence="1">Cell envelope</location>
    </subcellularLocation>
</comment>
<evidence type="ECO:0000256" key="1">
    <source>
        <dbReference type="ARBA" id="ARBA00004196"/>
    </source>
</evidence>
<protein>
    <submittedName>
        <fullName evidence="7">Dipeptide-binding ABC transporter, periplasmic substrate-binding component</fullName>
    </submittedName>
</protein>
<dbReference type="RefSeq" id="WP_156203989.1">
    <property type="nucleotide sequence ID" value="NZ_CP046457.1"/>
</dbReference>
<dbReference type="GO" id="GO:1904680">
    <property type="term" value="F:peptide transmembrane transporter activity"/>
    <property type="evidence" value="ECO:0007669"/>
    <property type="project" value="TreeGrafter"/>
</dbReference>
<keyword evidence="5" id="KW-0812">Transmembrane</keyword>
<feature type="domain" description="Solute-binding protein family 5" evidence="6">
    <location>
        <begin position="84"/>
        <end position="450"/>
    </location>
</feature>
<name>A0A6I6DC36_9FIRM</name>
<dbReference type="AlphaFoldDB" id="A0A6I6DC36"/>
<keyword evidence="5" id="KW-0472">Membrane</keyword>
<evidence type="ECO:0000256" key="3">
    <source>
        <dbReference type="ARBA" id="ARBA00022448"/>
    </source>
</evidence>
<dbReference type="GO" id="GO:0015833">
    <property type="term" value="P:peptide transport"/>
    <property type="evidence" value="ECO:0007669"/>
    <property type="project" value="TreeGrafter"/>
</dbReference>
<keyword evidence="4" id="KW-0732">Signal</keyword>
<dbReference type="Gene3D" id="3.10.105.10">
    <property type="entry name" value="Dipeptide-binding Protein, Domain 3"/>
    <property type="match status" value="1"/>
</dbReference>
<evidence type="ECO:0000313" key="7">
    <source>
        <dbReference type="EMBL" id="QGU00176.1"/>
    </source>
</evidence>
<proteinExistence type="inferred from homology"/>
<sequence length="547" mass="62378">MFLDKKKMALLVSIIGLALLIGIIIHIKNQTLYTASLDTRPFNIGLVGNVETFEPANVFTQEEKILASTMYESLVYYDESSKSLKPLLATDWKYSGDSKTITININTNIRFHNGKLLTAQDVKDSWEYNFSTTKDWDNINLLMPISGSKERLEGKTADIAGIQAIDKRTLKIELNEPNAAFMHYLTHPLFYVFDTQDEVEPAVGTGPFIFKEENESGQIILEINDRYHRGLPKIASINVDVYEDVFQAFGDYKAGKLDYLNQVPLKEVKNLKDHSRYKDLFINRPLYETYSLGFNINKAPFADNYLLRRALNYGIDRDVIIETVLGDSYRASKGVIPFGLPGYNNQMPGYSYNPDKAKELLEEAGYPLGEGLSPLTLTINKNDGHRMVALTVIDQLAQLGIEVQLQEMDWDYYKKQLNNMSLSFFRISWKADYPDADTFLYNMFHSSQKGKSNFSGYHNQQVDKILDASRAETKSVQERVKLLNRAEEIIIDDSPFLWLFQKESAAIVGENVRNLTLNGLEMVDWYKVELLKPSLDDNEKPSTNGEV</sequence>
<keyword evidence="3" id="KW-0813">Transport</keyword>
<evidence type="ECO:0000259" key="6">
    <source>
        <dbReference type="Pfam" id="PF00496"/>
    </source>
</evidence>
<dbReference type="Gene3D" id="3.90.76.10">
    <property type="entry name" value="Dipeptide-binding Protein, Domain 1"/>
    <property type="match status" value="1"/>
</dbReference>
<dbReference type="GO" id="GO:0030313">
    <property type="term" value="C:cell envelope"/>
    <property type="evidence" value="ECO:0007669"/>
    <property type="project" value="UniProtKB-SubCell"/>
</dbReference>
<dbReference type="KEGG" id="salq:SYNTR_1582"/>
<dbReference type="InterPro" id="IPR030678">
    <property type="entry name" value="Peptide/Ni-bd"/>
</dbReference>
<comment type="similarity">
    <text evidence="2">Belongs to the bacterial solute-binding protein 5 family.</text>
</comment>
<dbReference type="PIRSF" id="PIRSF002741">
    <property type="entry name" value="MppA"/>
    <property type="match status" value="1"/>
</dbReference>
<organism evidence="7 8">
    <name type="scientific">Candidatus Syntrophocurvum alkaliphilum</name>
    <dbReference type="NCBI Taxonomy" id="2293317"/>
    <lineage>
        <taxon>Bacteria</taxon>
        <taxon>Bacillati</taxon>
        <taxon>Bacillota</taxon>
        <taxon>Clostridia</taxon>
        <taxon>Eubacteriales</taxon>
        <taxon>Syntrophomonadaceae</taxon>
        <taxon>Candidatus Syntrophocurvum</taxon>
    </lineage>
</organism>
<feature type="transmembrane region" description="Helical" evidence="5">
    <location>
        <begin position="9"/>
        <end position="27"/>
    </location>
</feature>
<dbReference type="CDD" id="cd00995">
    <property type="entry name" value="PBP2_NikA_DppA_OppA_like"/>
    <property type="match status" value="1"/>
</dbReference>
<evidence type="ECO:0000256" key="2">
    <source>
        <dbReference type="ARBA" id="ARBA00005695"/>
    </source>
</evidence>
<dbReference type="PANTHER" id="PTHR30290:SF10">
    <property type="entry name" value="PERIPLASMIC OLIGOPEPTIDE-BINDING PROTEIN-RELATED"/>
    <property type="match status" value="1"/>
</dbReference>
<evidence type="ECO:0000256" key="4">
    <source>
        <dbReference type="ARBA" id="ARBA00022729"/>
    </source>
</evidence>
<gene>
    <name evidence="7" type="ORF">SYNTR_1582</name>
</gene>
<reference evidence="8" key="1">
    <citation type="journal article" date="2019" name="Microbiology">
        <title>Complete Genome Sequence of an Uncultured Bacterium of the Candidate Phylum Bipolaricaulota.</title>
        <authorList>
            <person name="Kadnikov V.V."/>
            <person name="Mardanov A.V."/>
            <person name="Beletsky A.V."/>
            <person name="Frank Y.A."/>
            <person name="Karnachuk O.V."/>
            <person name="Ravin N.V."/>
        </authorList>
    </citation>
    <scope>NUCLEOTIDE SEQUENCE [LARGE SCALE GENOMIC DNA]</scope>
</reference>
<dbReference type="OrthoDB" id="137511at2"/>
<dbReference type="EMBL" id="CP046457">
    <property type="protein sequence ID" value="QGU00176.1"/>
    <property type="molecule type" value="Genomic_DNA"/>
</dbReference>
<dbReference type="InterPro" id="IPR039424">
    <property type="entry name" value="SBP_5"/>
</dbReference>